<accession>A0ABT8EPQ6</accession>
<dbReference type="EMBL" id="JAUHJR010000001">
    <property type="protein sequence ID" value="MDN4160132.1"/>
    <property type="molecule type" value="Genomic_DNA"/>
</dbReference>
<reference evidence="3" key="1">
    <citation type="submission" date="2023-06" db="EMBL/GenBank/DDBJ databases">
        <title>Draft genome sequence of Nocardioides sp. SOB72.</title>
        <authorList>
            <person name="Zhang G."/>
        </authorList>
    </citation>
    <scope>NUCLEOTIDE SEQUENCE</scope>
    <source>
        <strain evidence="3">SOB72</strain>
    </source>
</reference>
<feature type="transmembrane region" description="Helical" evidence="2">
    <location>
        <begin position="30"/>
        <end position="51"/>
    </location>
</feature>
<protein>
    <submittedName>
        <fullName evidence="3">Uncharacterized protein</fullName>
    </submittedName>
</protein>
<dbReference type="RefSeq" id="WP_300959000.1">
    <property type="nucleotide sequence ID" value="NZ_JAUHJR010000001.1"/>
</dbReference>
<feature type="compositionally biased region" description="Low complexity" evidence="1">
    <location>
        <begin position="94"/>
        <end position="106"/>
    </location>
</feature>
<feature type="compositionally biased region" description="Basic and acidic residues" evidence="1">
    <location>
        <begin position="62"/>
        <end position="73"/>
    </location>
</feature>
<comment type="caution">
    <text evidence="3">The sequence shown here is derived from an EMBL/GenBank/DDBJ whole genome shotgun (WGS) entry which is preliminary data.</text>
</comment>
<proteinExistence type="predicted"/>
<evidence type="ECO:0000256" key="2">
    <source>
        <dbReference type="SAM" id="Phobius"/>
    </source>
</evidence>
<gene>
    <name evidence="3" type="ORF">QWY29_02105</name>
</gene>
<name>A0ABT8EPQ6_9ACTN</name>
<dbReference type="Proteomes" id="UP001168537">
    <property type="component" value="Unassembled WGS sequence"/>
</dbReference>
<evidence type="ECO:0000313" key="3">
    <source>
        <dbReference type="EMBL" id="MDN4160132.1"/>
    </source>
</evidence>
<organism evidence="3 4">
    <name type="scientific">Nocardioides abyssi</name>
    <dbReference type="NCBI Taxonomy" id="3058370"/>
    <lineage>
        <taxon>Bacteria</taxon>
        <taxon>Bacillati</taxon>
        <taxon>Actinomycetota</taxon>
        <taxon>Actinomycetes</taxon>
        <taxon>Propionibacteriales</taxon>
        <taxon>Nocardioidaceae</taxon>
        <taxon>Nocardioides</taxon>
    </lineage>
</organism>
<evidence type="ECO:0000256" key="1">
    <source>
        <dbReference type="SAM" id="MobiDB-lite"/>
    </source>
</evidence>
<keyword evidence="2" id="KW-0812">Transmembrane</keyword>
<keyword evidence="2" id="KW-0472">Membrane</keyword>
<feature type="region of interest" description="Disordered" evidence="1">
    <location>
        <begin position="57"/>
        <end position="106"/>
    </location>
</feature>
<keyword evidence="2" id="KW-1133">Transmembrane helix</keyword>
<sequence length="106" mass="11045">MALDLVPLVTDALVRAAEQAPKPEDVKAGWLAFAIFIGLAIAVGLLGWSLVHRLRNAQTSEDAGRYDPSDRRPRSGGPLADGALDSDRDGDQGGPASPGSPRPSSD</sequence>
<keyword evidence="4" id="KW-1185">Reference proteome</keyword>
<evidence type="ECO:0000313" key="4">
    <source>
        <dbReference type="Proteomes" id="UP001168537"/>
    </source>
</evidence>